<evidence type="ECO:0000256" key="1">
    <source>
        <dbReference type="SAM" id="Phobius"/>
    </source>
</evidence>
<dbReference type="RefSeq" id="WP_247340160.1">
    <property type="nucleotide sequence ID" value="NZ_CP095550.1"/>
</dbReference>
<reference evidence="3" key="1">
    <citation type="journal article" date="2019" name="Int. J. Syst. Evol. Microbiol.">
        <title>The Global Catalogue of Microorganisms (GCM) 10K type strain sequencing project: providing services to taxonomists for standard genome sequencing and annotation.</title>
        <authorList>
            <consortium name="The Broad Institute Genomics Platform"/>
            <consortium name="The Broad Institute Genome Sequencing Center for Infectious Disease"/>
            <person name="Wu L."/>
            <person name="Ma J."/>
        </authorList>
    </citation>
    <scope>NUCLEOTIDE SEQUENCE [LARGE SCALE GENOMIC DNA]</scope>
    <source>
        <strain evidence="3">CGMCC 1.15474</strain>
    </source>
</reference>
<keyword evidence="1" id="KW-1133">Transmembrane helix</keyword>
<gene>
    <name evidence="2" type="ORF">ACFSKK_17500</name>
</gene>
<evidence type="ECO:0000313" key="2">
    <source>
        <dbReference type="EMBL" id="MFD2215488.1"/>
    </source>
</evidence>
<evidence type="ECO:0008006" key="4">
    <source>
        <dbReference type="Google" id="ProtNLM"/>
    </source>
</evidence>
<keyword evidence="1" id="KW-0472">Membrane</keyword>
<evidence type="ECO:0000313" key="3">
    <source>
        <dbReference type="Proteomes" id="UP001597318"/>
    </source>
</evidence>
<accession>A0ABW5BZ80</accession>
<keyword evidence="3" id="KW-1185">Reference proteome</keyword>
<protein>
    <recommendedName>
        <fullName evidence="4">DUF4203 domain-containing protein</fullName>
    </recommendedName>
</protein>
<feature type="transmembrane region" description="Helical" evidence="1">
    <location>
        <begin position="112"/>
        <end position="132"/>
    </location>
</feature>
<comment type="caution">
    <text evidence="2">The sequence shown here is derived from an EMBL/GenBank/DDBJ whole genome shotgun (WGS) entry which is preliminary data.</text>
</comment>
<feature type="transmembrane region" description="Helical" evidence="1">
    <location>
        <begin position="34"/>
        <end position="54"/>
    </location>
</feature>
<dbReference type="EMBL" id="JBHUIK010000004">
    <property type="protein sequence ID" value="MFD2215488.1"/>
    <property type="molecule type" value="Genomic_DNA"/>
</dbReference>
<feature type="transmembrane region" description="Helical" evidence="1">
    <location>
        <begin position="85"/>
        <end position="106"/>
    </location>
</feature>
<sequence>MELISLFILIAYSLYFYIRYHSLGDKQIKSLGKCVPMILGMTSSIVIGLLIGVWLPEMLALSTILSILFSAIIAYLIGSRFGLNGVLEAQGSSLMGAMMGAMLGVMLSANEISLMIIAVDFIYLVSMFFVMIMLTKDSVEKKQLSFKSMPATFYLIFIICLSIIGGMGILQTGAFDSPEGIENQVNHSHTH</sequence>
<keyword evidence="1" id="KW-0812">Transmembrane</keyword>
<feature type="transmembrane region" description="Helical" evidence="1">
    <location>
        <begin position="153"/>
        <end position="170"/>
    </location>
</feature>
<feature type="transmembrane region" description="Helical" evidence="1">
    <location>
        <begin position="60"/>
        <end position="78"/>
    </location>
</feature>
<organism evidence="2 3">
    <name type="scientific">Metabacillus endolithicus</name>
    <dbReference type="NCBI Taxonomy" id="1535204"/>
    <lineage>
        <taxon>Bacteria</taxon>
        <taxon>Bacillati</taxon>
        <taxon>Bacillota</taxon>
        <taxon>Bacilli</taxon>
        <taxon>Bacillales</taxon>
        <taxon>Bacillaceae</taxon>
        <taxon>Metabacillus</taxon>
    </lineage>
</organism>
<dbReference type="Proteomes" id="UP001597318">
    <property type="component" value="Unassembled WGS sequence"/>
</dbReference>
<feature type="transmembrane region" description="Helical" evidence="1">
    <location>
        <begin position="6"/>
        <end position="22"/>
    </location>
</feature>
<name>A0ABW5BZ80_9BACI</name>
<proteinExistence type="predicted"/>